<dbReference type="SUPFAM" id="SSF56214">
    <property type="entry name" value="4'-phosphopantetheinyl transferase"/>
    <property type="match status" value="2"/>
</dbReference>
<dbReference type="FunFam" id="3.90.470.20:FF:000006">
    <property type="entry name" value="L-aminoadipate-semialdehyde dehydrogenase-phosphopantetheinyl transferase"/>
    <property type="match status" value="1"/>
</dbReference>
<reference evidence="17" key="1">
    <citation type="submission" date="2021-06" db="EMBL/GenBank/DDBJ databases">
        <authorList>
            <consortium name="Wellcome Sanger Institute Data Sharing"/>
        </authorList>
    </citation>
    <scope>NUCLEOTIDE SEQUENCE [LARGE SCALE GENOMIC DNA]</scope>
</reference>
<protein>
    <recommendedName>
        <fullName evidence="6">L-aminoadipate-semialdehyde dehydrogenase-phosphopantetheinyl transferase</fullName>
        <ecNumber evidence="5">2.7.8.7</ecNumber>
    </recommendedName>
    <alternativeName>
        <fullName evidence="11">4'-phosphopantetheinyl transferase</fullName>
    </alternativeName>
    <alternativeName>
        <fullName evidence="12">Alpha-aminoadipic semialdehyde dehydrogenase-phosphopantetheinyl transferase</fullName>
    </alternativeName>
</protein>
<evidence type="ECO:0000256" key="12">
    <source>
        <dbReference type="ARBA" id="ARBA00033443"/>
    </source>
</evidence>
<dbReference type="Proteomes" id="UP000694620">
    <property type="component" value="Chromosome 4"/>
</dbReference>
<evidence type="ECO:0000256" key="5">
    <source>
        <dbReference type="ARBA" id="ARBA00013172"/>
    </source>
</evidence>
<comment type="subcellular location">
    <subcellularLocation>
        <location evidence="2">Cytoplasm</location>
        <location evidence="2">Cytosol</location>
    </subcellularLocation>
</comment>
<evidence type="ECO:0000256" key="11">
    <source>
        <dbReference type="ARBA" id="ARBA00030484"/>
    </source>
</evidence>
<keyword evidence="18" id="KW-1185">Reference proteome</keyword>
<gene>
    <name evidence="17" type="primary">AASDHPPT</name>
</gene>
<feature type="domain" description="4'-phosphopantetheinyl transferase" evidence="15">
    <location>
        <begin position="149"/>
        <end position="236"/>
    </location>
</feature>
<sequence length="313" mass="36166">MPAVLFPEASILMESVRWAFRCGSWSPSCSEWLLAARCVQREEKDRIGQFVFAKDSKSAMAGRLLIRKLITEKMNIPWNEIHLERTPKGKPVLAKPVLHNISQKYNFNISHQGDYVVLAAEPGLQVGLKLVKCHMFVFFFIAGSSTTVDFFKIMKRQFTDHEWKVIKSAGSELKQLEMFYRHWTLKESFIKAIGTGVGFNLQRIEFHLSTKQMNVEEEKKDTKLLLDGEQEDNWVFEECMLDSNHHVAVALGMQDKVNQESCSAFSDPNPARFITLNFNDLVTSAIPLTEEDYEYWEHFQKKAESPSQRNPHR</sequence>
<organism evidence="17 18">
    <name type="scientific">Erpetoichthys calabaricus</name>
    <name type="common">Rope fish</name>
    <name type="synonym">Calamoichthys calabaricus</name>
    <dbReference type="NCBI Taxonomy" id="27687"/>
    <lineage>
        <taxon>Eukaryota</taxon>
        <taxon>Metazoa</taxon>
        <taxon>Chordata</taxon>
        <taxon>Craniata</taxon>
        <taxon>Vertebrata</taxon>
        <taxon>Euteleostomi</taxon>
        <taxon>Actinopterygii</taxon>
        <taxon>Polypteriformes</taxon>
        <taxon>Polypteridae</taxon>
        <taxon>Erpetoichthys</taxon>
    </lineage>
</organism>
<comment type="similarity">
    <text evidence="3">Belongs to the P-Pant transferase superfamily. AcpS family.</text>
</comment>
<dbReference type="GO" id="GO:0008897">
    <property type="term" value="F:holo-[acyl-carrier-protein] synthase activity"/>
    <property type="evidence" value="ECO:0007669"/>
    <property type="project" value="UniProtKB-EC"/>
</dbReference>
<dbReference type="Gene3D" id="3.90.470.20">
    <property type="entry name" value="4'-phosphopantetheinyl transferase domain"/>
    <property type="match status" value="2"/>
</dbReference>
<evidence type="ECO:0000256" key="1">
    <source>
        <dbReference type="ARBA" id="ARBA00001946"/>
    </source>
</evidence>
<evidence type="ECO:0000256" key="8">
    <source>
        <dbReference type="ARBA" id="ARBA00022679"/>
    </source>
</evidence>
<dbReference type="InterPro" id="IPR050559">
    <property type="entry name" value="P-Pant_transferase_sf"/>
</dbReference>
<dbReference type="InterPro" id="IPR008278">
    <property type="entry name" value="4-PPantetheinyl_Trfase_dom"/>
</dbReference>
<evidence type="ECO:0000256" key="10">
    <source>
        <dbReference type="ARBA" id="ARBA00022842"/>
    </source>
</evidence>
<evidence type="ECO:0000259" key="15">
    <source>
        <dbReference type="Pfam" id="PF01648"/>
    </source>
</evidence>
<dbReference type="Pfam" id="PF22624">
    <property type="entry name" value="AASDHPPT_N"/>
    <property type="match status" value="1"/>
</dbReference>
<keyword evidence="7" id="KW-0963">Cytoplasm</keyword>
<comment type="subunit">
    <text evidence="4">Monomer.</text>
</comment>
<dbReference type="Ensembl" id="ENSECRT00000003975.1">
    <property type="protein sequence ID" value="ENSECRP00000003912.1"/>
    <property type="gene ID" value="ENSECRG00000002677.1"/>
</dbReference>
<keyword evidence="10" id="KW-0460">Magnesium</keyword>
<dbReference type="GeneTree" id="ENSGT00390000004663"/>
<evidence type="ECO:0000256" key="14">
    <source>
        <dbReference type="ARBA" id="ARBA00048794"/>
    </source>
</evidence>
<dbReference type="InterPro" id="IPR055066">
    <property type="entry name" value="AASDHPPT_N"/>
</dbReference>
<dbReference type="InterPro" id="IPR037143">
    <property type="entry name" value="4-PPantetheinyl_Trfase_dom_sf"/>
</dbReference>
<keyword evidence="8" id="KW-0808">Transferase</keyword>
<accession>A0A8C4RMF8</accession>
<dbReference type="AlphaFoldDB" id="A0A8C4RMF8"/>
<evidence type="ECO:0000256" key="7">
    <source>
        <dbReference type="ARBA" id="ARBA00022490"/>
    </source>
</evidence>
<evidence type="ECO:0000256" key="13">
    <source>
        <dbReference type="ARBA" id="ARBA00048641"/>
    </source>
</evidence>
<dbReference type="EC" id="2.7.8.7" evidence="5"/>
<feature type="domain" description="4'-phosphopantetheinyl transferase N-terminal" evidence="16">
    <location>
        <begin position="24"/>
        <end position="122"/>
    </location>
</feature>
<evidence type="ECO:0000256" key="4">
    <source>
        <dbReference type="ARBA" id="ARBA00011245"/>
    </source>
</evidence>
<evidence type="ECO:0000256" key="6">
    <source>
        <dbReference type="ARBA" id="ARBA00016301"/>
    </source>
</evidence>
<dbReference type="PANTHER" id="PTHR12215">
    <property type="entry name" value="PHOSPHOPANTETHEINE TRANSFERASE"/>
    <property type="match status" value="1"/>
</dbReference>
<evidence type="ECO:0000256" key="3">
    <source>
        <dbReference type="ARBA" id="ARBA00006195"/>
    </source>
</evidence>
<proteinExistence type="inferred from homology"/>
<dbReference type="Pfam" id="PF01648">
    <property type="entry name" value="ACPS"/>
    <property type="match status" value="1"/>
</dbReference>
<dbReference type="GO" id="GO:0005829">
    <property type="term" value="C:cytosol"/>
    <property type="evidence" value="ECO:0007669"/>
    <property type="project" value="UniProtKB-SubCell"/>
</dbReference>
<evidence type="ECO:0000313" key="18">
    <source>
        <dbReference type="Proteomes" id="UP000694620"/>
    </source>
</evidence>
<evidence type="ECO:0000259" key="16">
    <source>
        <dbReference type="Pfam" id="PF22624"/>
    </source>
</evidence>
<comment type="cofactor">
    <cofactor evidence="1">
        <name>Mg(2+)</name>
        <dbReference type="ChEBI" id="CHEBI:18420"/>
    </cofactor>
</comment>
<keyword evidence="9" id="KW-0479">Metal-binding</keyword>
<reference evidence="17" key="3">
    <citation type="submission" date="2025-09" db="UniProtKB">
        <authorList>
            <consortium name="Ensembl"/>
        </authorList>
    </citation>
    <scope>IDENTIFICATION</scope>
</reference>
<comment type="catalytic activity">
    <reaction evidence="14">
        <text>apo-[ACP] + acetyl-CoA = acetyl-[ACP] + adenosine 3',5'-bisphosphate + H(+)</text>
        <dbReference type="Rhea" id="RHEA:46564"/>
        <dbReference type="Rhea" id="RHEA-COMP:9621"/>
        <dbReference type="Rhea" id="RHEA-COMP:9690"/>
        <dbReference type="ChEBI" id="CHEBI:15378"/>
        <dbReference type="ChEBI" id="CHEBI:29999"/>
        <dbReference type="ChEBI" id="CHEBI:57288"/>
        <dbReference type="ChEBI" id="CHEBI:58343"/>
        <dbReference type="ChEBI" id="CHEBI:78446"/>
    </reaction>
    <physiologicalReaction direction="left-to-right" evidence="14">
        <dbReference type="Rhea" id="RHEA:46565"/>
    </physiologicalReaction>
</comment>
<reference evidence="17" key="2">
    <citation type="submission" date="2025-08" db="UniProtKB">
        <authorList>
            <consortium name="Ensembl"/>
        </authorList>
    </citation>
    <scope>IDENTIFICATION</scope>
</reference>
<comment type="catalytic activity">
    <reaction evidence="13">
        <text>apo-[ACP] + CoA = holo-[ACP] + adenosine 3',5'-bisphosphate + H(+)</text>
        <dbReference type="Rhea" id="RHEA:12068"/>
        <dbReference type="Rhea" id="RHEA-COMP:9685"/>
        <dbReference type="Rhea" id="RHEA-COMP:9690"/>
        <dbReference type="ChEBI" id="CHEBI:15378"/>
        <dbReference type="ChEBI" id="CHEBI:29999"/>
        <dbReference type="ChEBI" id="CHEBI:57287"/>
        <dbReference type="ChEBI" id="CHEBI:58343"/>
        <dbReference type="ChEBI" id="CHEBI:64479"/>
        <dbReference type="EC" id="2.7.8.7"/>
    </reaction>
    <physiologicalReaction direction="left-to-right" evidence="13">
        <dbReference type="Rhea" id="RHEA:12069"/>
    </physiologicalReaction>
</comment>
<dbReference type="PANTHER" id="PTHR12215:SF10">
    <property type="entry name" value="L-AMINOADIPATE-SEMIALDEHYDE DEHYDROGENASE-PHOSPHOPANTETHEINYL TRANSFERASE"/>
    <property type="match status" value="1"/>
</dbReference>
<evidence type="ECO:0000313" key="17">
    <source>
        <dbReference type="Ensembl" id="ENSECRP00000003912.1"/>
    </source>
</evidence>
<name>A0A8C4RMF8_ERPCA</name>
<evidence type="ECO:0000256" key="2">
    <source>
        <dbReference type="ARBA" id="ARBA00004514"/>
    </source>
</evidence>
<dbReference type="GO" id="GO:0000287">
    <property type="term" value="F:magnesium ion binding"/>
    <property type="evidence" value="ECO:0007669"/>
    <property type="project" value="InterPro"/>
</dbReference>
<dbReference type="GO" id="GO:0019878">
    <property type="term" value="P:lysine biosynthetic process via aminoadipic acid"/>
    <property type="evidence" value="ECO:0007669"/>
    <property type="project" value="TreeGrafter"/>
</dbReference>
<evidence type="ECO:0000256" key="9">
    <source>
        <dbReference type="ARBA" id="ARBA00022723"/>
    </source>
</evidence>